<dbReference type="EMBL" id="VRUR01000001">
    <property type="protein sequence ID" value="TXN37136.1"/>
    <property type="molecule type" value="Genomic_DNA"/>
</dbReference>
<keyword evidence="3" id="KW-1185">Reference proteome</keyword>
<comment type="caution">
    <text evidence="2">The sequence shown here is derived from an EMBL/GenBank/DDBJ whole genome shotgun (WGS) entry which is preliminary data.</text>
</comment>
<reference evidence="2 3" key="1">
    <citation type="submission" date="2019-08" db="EMBL/GenBank/DDBJ databases">
        <title>Professor.</title>
        <authorList>
            <person name="Park J.S."/>
        </authorList>
    </citation>
    <scope>NUCLEOTIDE SEQUENCE [LARGE SCALE GENOMIC DNA]</scope>
    <source>
        <strain evidence="2 3">176CP5-101</strain>
    </source>
</reference>
<keyword evidence="1" id="KW-1133">Transmembrane helix</keyword>
<evidence type="ECO:0000313" key="2">
    <source>
        <dbReference type="EMBL" id="TXN37136.1"/>
    </source>
</evidence>
<evidence type="ECO:0008006" key="4">
    <source>
        <dbReference type="Google" id="ProtNLM"/>
    </source>
</evidence>
<dbReference type="AlphaFoldDB" id="A0A5C8V6W0"/>
<accession>A0A5C8V6W0</accession>
<keyword evidence="1" id="KW-0472">Membrane</keyword>
<organism evidence="2 3">
    <name type="scientific">Flagellimonas hymeniacidonis</name>
    <dbReference type="NCBI Taxonomy" id="2603628"/>
    <lineage>
        <taxon>Bacteria</taxon>
        <taxon>Pseudomonadati</taxon>
        <taxon>Bacteroidota</taxon>
        <taxon>Flavobacteriia</taxon>
        <taxon>Flavobacteriales</taxon>
        <taxon>Flavobacteriaceae</taxon>
        <taxon>Flagellimonas</taxon>
    </lineage>
</organism>
<proteinExistence type="predicted"/>
<sequence>MKHFKEFMVLVLCAIGLTVLFSVWHSQEFSIAKVESLTTYNPELESKLLIACTTGNFPEKISHGILNHYKNDHNLNLVDISDLSEIAPENYEGIFLIHTWEKWNPPPDIVDFMNVSKKFNDNIVLLATSSGGSSQTDDVDGISGGKASEGVAFYIEEAIAKMDVILNARK</sequence>
<evidence type="ECO:0000256" key="1">
    <source>
        <dbReference type="SAM" id="Phobius"/>
    </source>
</evidence>
<dbReference type="Proteomes" id="UP000321456">
    <property type="component" value="Unassembled WGS sequence"/>
</dbReference>
<name>A0A5C8V6W0_9FLAO</name>
<protein>
    <recommendedName>
        <fullName evidence="4">Flavodoxin-like domain-containing protein</fullName>
    </recommendedName>
</protein>
<dbReference type="RefSeq" id="WP_147740967.1">
    <property type="nucleotide sequence ID" value="NZ_VRUR01000001.1"/>
</dbReference>
<evidence type="ECO:0000313" key="3">
    <source>
        <dbReference type="Proteomes" id="UP000321456"/>
    </source>
</evidence>
<feature type="transmembrane region" description="Helical" evidence="1">
    <location>
        <begin position="7"/>
        <end position="24"/>
    </location>
</feature>
<keyword evidence="1" id="KW-0812">Transmembrane</keyword>
<gene>
    <name evidence="2" type="ORF">FVB32_02270</name>
</gene>